<sequence length="118" mass="13594">MTNLSQFIDAIGNVVIEPSDNKYEYFFRGENAFYSTACLPNLFRYSTGDINDNIEFESYYNTLTLFPEEFKDLSNLDILCKIQHYEGVTRLLDVTSNPLVALYFALSNKIKFDNTSQA</sequence>
<dbReference type="EMBL" id="JADING010000036">
    <property type="protein sequence ID" value="MBO8414097.1"/>
    <property type="molecule type" value="Genomic_DNA"/>
</dbReference>
<evidence type="ECO:0000313" key="3">
    <source>
        <dbReference type="Proteomes" id="UP000823629"/>
    </source>
</evidence>
<reference evidence="2" key="2">
    <citation type="journal article" date="2021" name="PeerJ">
        <title>Extensive microbial diversity within the chicken gut microbiome revealed by metagenomics and culture.</title>
        <authorList>
            <person name="Gilroy R."/>
            <person name="Ravi A."/>
            <person name="Getino M."/>
            <person name="Pursley I."/>
            <person name="Horton D.L."/>
            <person name="Alikhan N.F."/>
            <person name="Baker D."/>
            <person name="Gharbi K."/>
            <person name="Hall N."/>
            <person name="Watson M."/>
            <person name="Adriaenssens E.M."/>
            <person name="Foster-Nyarko E."/>
            <person name="Jarju S."/>
            <person name="Secka A."/>
            <person name="Antonio M."/>
            <person name="Oren A."/>
            <person name="Chaudhuri R.R."/>
            <person name="La Ragione R."/>
            <person name="Hildebrand F."/>
            <person name="Pallen M.J."/>
        </authorList>
    </citation>
    <scope>NUCLEOTIDE SEQUENCE</scope>
    <source>
        <strain evidence="2">1748</strain>
    </source>
</reference>
<evidence type="ECO:0000259" key="1">
    <source>
        <dbReference type="SMART" id="SM00901"/>
    </source>
</evidence>
<name>A0A9D9GL05_9BACL</name>
<evidence type="ECO:0000313" key="2">
    <source>
        <dbReference type="EMBL" id="MBO8414097.1"/>
    </source>
</evidence>
<dbReference type="Pfam" id="PF08867">
    <property type="entry name" value="FRG"/>
    <property type="match status" value="1"/>
</dbReference>
<dbReference type="SMART" id="SM00901">
    <property type="entry name" value="FRG"/>
    <property type="match status" value="1"/>
</dbReference>
<dbReference type="AlphaFoldDB" id="A0A9D9GL05"/>
<feature type="domain" description="FRG" evidence="1">
    <location>
        <begin position="21"/>
        <end position="113"/>
    </location>
</feature>
<organism evidence="2 3">
    <name type="scientific">Candidatus Scatoplasma merdavium</name>
    <dbReference type="NCBI Taxonomy" id="2840932"/>
    <lineage>
        <taxon>Bacteria</taxon>
        <taxon>Bacillati</taxon>
        <taxon>Bacillota</taxon>
        <taxon>Bacilli</taxon>
        <taxon>Bacillales</taxon>
        <taxon>Candidatus Scatoplasma</taxon>
    </lineage>
</organism>
<proteinExistence type="predicted"/>
<accession>A0A9D9GL05</accession>
<reference evidence="2" key="1">
    <citation type="submission" date="2020-10" db="EMBL/GenBank/DDBJ databases">
        <authorList>
            <person name="Gilroy R."/>
        </authorList>
    </citation>
    <scope>NUCLEOTIDE SEQUENCE</scope>
    <source>
        <strain evidence="2">1748</strain>
    </source>
</reference>
<dbReference type="Proteomes" id="UP000823629">
    <property type="component" value="Unassembled WGS sequence"/>
</dbReference>
<gene>
    <name evidence="2" type="ORF">IAC78_01260</name>
</gene>
<protein>
    <submittedName>
        <fullName evidence="2">FRG domain-containing protein</fullName>
    </submittedName>
</protein>
<comment type="caution">
    <text evidence="2">The sequence shown here is derived from an EMBL/GenBank/DDBJ whole genome shotgun (WGS) entry which is preliminary data.</text>
</comment>
<dbReference type="InterPro" id="IPR014966">
    <property type="entry name" value="FRG-dom"/>
</dbReference>